<dbReference type="PROSITE" id="PS51034">
    <property type="entry name" value="ZP_2"/>
    <property type="match status" value="1"/>
</dbReference>
<reference evidence="5" key="1">
    <citation type="submission" date="2022-11" db="UniProtKB">
        <authorList>
            <consortium name="WormBaseParasite"/>
        </authorList>
    </citation>
    <scope>IDENTIFICATION</scope>
</reference>
<proteinExistence type="predicted"/>
<evidence type="ECO:0000259" key="3">
    <source>
        <dbReference type="PROSITE" id="PS51034"/>
    </source>
</evidence>
<evidence type="ECO:0000256" key="1">
    <source>
        <dbReference type="ARBA" id="ARBA00022460"/>
    </source>
</evidence>
<dbReference type="PANTHER" id="PTHR22907">
    <property type="entry name" value="GH04558P"/>
    <property type="match status" value="1"/>
</dbReference>
<dbReference type="AlphaFoldDB" id="A0A914VIP6"/>
<name>A0A914VIP6_9BILA</name>
<dbReference type="WBParaSite" id="PSAMB.scaffold20828size688.g38139.t1">
    <property type="protein sequence ID" value="PSAMB.scaffold20828size688.g38139.t1"/>
    <property type="gene ID" value="PSAMB.scaffold20828size688.g38139"/>
</dbReference>
<dbReference type="Proteomes" id="UP000887566">
    <property type="component" value="Unplaced"/>
</dbReference>
<evidence type="ECO:0000256" key="2">
    <source>
        <dbReference type="ARBA" id="ARBA00022729"/>
    </source>
</evidence>
<accession>A0A914VIP6</accession>
<keyword evidence="2" id="KW-0732">Signal</keyword>
<keyword evidence="4" id="KW-1185">Reference proteome</keyword>
<dbReference type="PANTHER" id="PTHR22907:SF53">
    <property type="entry name" value="VON WILLEBRAND FACTOR TYPE A DOMAIN PROTEIN"/>
    <property type="match status" value="1"/>
</dbReference>
<dbReference type="InterPro" id="IPR056953">
    <property type="entry name" value="CUT_N"/>
</dbReference>
<dbReference type="InterPro" id="IPR051962">
    <property type="entry name" value="Cuticlin"/>
</dbReference>
<dbReference type="GO" id="GO:0042302">
    <property type="term" value="F:structural constituent of cuticle"/>
    <property type="evidence" value="ECO:0007669"/>
    <property type="project" value="UniProtKB-KW"/>
</dbReference>
<keyword evidence="1" id="KW-0193">Cuticle</keyword>
<evidence type="ECO:0000313" key="5">
    <source>
        <dbReference type="WBParaSite" id="PSAMB.scaffold20828size688.g38139.t1"/>
    </source>
</evidence>
<sequence length="145" mass="15920">PRNLQSFETEFLQYIGFGCPGLKLGPNSKPSIRGATDVSCTPNSLTVTIRTQKPMNGLIYAQQYSEDSKCVQVASNEKRETTLTLFEGTCGLQKTPSVNGDGYNWNVTVMLQFHPLVITKVDQGLDINCFTPARVSQAEIGRSTI</sequence>
<organism evidence="4 5">
    <name type="scientific">Plectus sambesii</name>
    <dbReference type="NCBI Taxonomy" id="2011161"/>
    <lineage>
        <taxon>Eukaryota</taxon>
        <taxon>Metazoa</taxon>
        <taxon>Ecdysozoa</taxon>
        <taxon>Nematoda</taxon>
        <taxon>Chromadorea</taxon>
        <taxon>Plectida</taxon>
        <taxon>Plectina</taxon>
        <taxon>Plectoidea</taxon>
        <taxon>Plectidae</taxon>
        <taxon>Plectus</taxon>
    </lineage>
</organism>
<evidence type="ECO:0000313" key="4">
    <source>
        <dbReference type="Proteomes" id="UP000887566"/>
    </source>
</evidence>
<protein>
    <submittedName>
        <fullName evidence="5">ZP domain-containing protein</fullName>
    </submittedName>
</protein>
<dbReference type="Pfam" id="PF25057">
    <property type="entry name" value="CUT_N"/>
    <property type="match status" value="1"/>
</dbReference>
<dbReference type="InterPro" id="IPR001507">
    <property type="entry name" value="ZP_dom"/>
</dbReference>
<feature type="domain" description="ZP" evidence="3">
    <location>
        <begin position="39"/>
        <end position="145"/>
    </location>
</feature>